<dbReference type="PANTHER" id="PTHR23421">
    <property type="entry name" value="BETA-GALACTOSIDASE RELATED"/>
    <property type="match status" value="1"/>
</dbReference>
<dbReference type="AlphaFoldDB" id="A0A7M7NCE0"/>
<keyword evidence="12" id="KW-1185">Reference proteome</keyword>
<dbReference type="GeneID" id="585613"/>
<keyword evidence="2 5" id="KW-0378">Hydrolase</keyword>
<dbReference type="InterPro" id="IPR048912">
    <property type="entry name" value="BetaGal1-like_ABD1"/>
</dbReference>
<dbReference type="SUPFAM" id="SSF49785">
    <property type="entry name" value="Galactose-binding domain-like"/>
    <property type="match status" value="1"/>
</dbReference>
<name>A0A7M7NCE0_STRPU</name>
<evidence type="ECO:0000256" key="7">
    <source>
        <dbReference type="SAM" id="Phobius"/>
    </source>
</evidence>
<feature type="domain" description="Beta-galactosidase 1-like first all-beta" evidence="9">
    <location>
        <begin position="432"/>
        <end position="538"/>
    </location>
</feature>
<evidence type="ECO:0000259" key="9">
    <source>
        <dbReference type="Pfam" id="PF21317"/>
    </source>
</evidence>
<dbReference type="InterPro" id="IPR001944">
    <property type="entry name" value="Glycoside_Hdrlase_35"/>
</dbReference>
<dbReference type="GO" id="GO:0019388">
    <property type="term" value="P:galactose catabolic process"/>
    <property type="evidence" value="ECO:0000318"/>
    <property type="project" value="GO_Central"/>
</dbReference>
<evidence type="ECO:0000256" key="5">
    <source>
        <dbReference type="RuleBase" id="RU000675"/>
    </source>
</evidence>
<dbReference type="EC" id="3.2.1.23" evidence="5"/>
<dbReference type="Proteomes" id="UP000007110">
    <property type="component" value="Unassembled WGS sequence"/>
</dbReference>
<dbReference type="FunFam" id="3.20.20.80:FF:000036">
    <property type="entry name" value="Beta-galactosidase"/>
    <property type="match status" value="1"/>
</dbReference>
<feature type="domain" description="Beta-galactosidase galactose-binding" evidence="10">
    <location>
        <begin position="563"/>
        <end position="623"/>
    </location>
</feature>
<dbReference type="SUPFAM" id="SSF51445">
    <property type="entry name" value="(Trans)glycosidases"/>
    <property type="match status" value="1"/>
</dbReference>
<dbReference type="Pfam" id="PF21467">
    <property type="entry name" value="BetaGal_gal-bd"/>
    <property type="match status" value="1"/>
</dbReference>
<reference evidence="11" key="2">
    <citation type="submission" date="2021-01" db="UniProtKB">
        <authorList>
            <consortium name="EnsemblMetazoa"/>
        </authorList>
    </citation>
    <scope>IDENTIFICATION</scope>
</reference>
<dbReference type="GO" id="GO:0004565">
    <property type="term" value="F:beta-galactosidase activity"/>
    <property type="evidence" value="ECO:0000318"/>
    <property type="project" value="GO_Central"/>
</dbReference>
<dbReference type="Gene3D" id="3.20.20.80">
    <property type="entry name" value="Glycosidases"/>
    <property type="match status" value="1"/>
</dbReference>
<feature type="active site" description="Nucleophile" evidence="4">
    <location>
        <position position="277"/>
    </location>
</feature>
<evidence type="ECO:0000256" key="1">
    <source>
        <dbReference type="ARBA" id="ARBA00009809"/>
    </source>
</evidence>
<evidence type="ECO:0000313" key="11">
    <source>
        <dbReference type="EnsemblMetazoa" id="XP_030834252"/>
    </source>
</evidence>
<evidence type="ECO:0000256" key="2">
    <source>
        <dbReference type="ARBA" id="ARBA00022801"/>
    </source>
</evidence>
<dbReference type="PROSITE" id="PS01182">
    <property type="entry name" value="GLYCOSYL_HYDROL_F35"/>
    <property type="match status" value="1"/>
</dbReference>
<dbReference type="EnsemblMetazoa" id="XM_030978392">
    <property type="protein sequence ID" value="XP_030834252"/>
    <property type="gene ID" value="LOC585613"/>
</dbReference>
<evidence type="ECO:0000256" key="3">
    <source>
        <dbReference type="ARBA" id="ARBA00023295"/>
    </source>
</evidence>
<dbReference type="Pfam" id="PF21317">
    <property type="entry name" value="BetaGal_ABD_1"/>
    <property type="match status" value="1"/>
</dbReference>
<dbReference type="InParanoid" id="A0A7M7NCE0"/>
<sequence>MTVSIRGVHLMRWLVLIGMCALMILWYFQRIKTRQLDYVKSLQESSVKLQNGEFVLNGEEVTILSGSMHYFRVMPQYWEDRLRKMKSGGLNTVTTYVPWNLHEQVRGDFDFTGILNVVEFLKVAQKVGLYVIFRPGPYICAEWEMGGLPSWLLSDDEMKVRSTYPLFTEAVTKFFEQLIPKVVPLQYNRGGPIISFQVENEYGSFGDSTAYMEFVKEAMVARGVTELLVTSDNSKKSMERGRLPGVLMTANFQDHAARHFKDLKDLQGDNLPLMSMEFWSGWFDHWGENHHIYKADGIAELTKAILVSGGSVNFYMYHGGTNFGFMNGGNVDKGIYKPTITSYDYDAPLSESGEPTEKFFQIKEMIQKHAPKGRVPSSLPELPVAIGKVAYTEVKVHETMSLAALLEISGKPIYNDDILPMEKLPINNGGGQGYGFLLYRTRVNTKPTKLALSRSPRDRAQVLLNGDEVGVLMRKTEEEDWGLKITTGKDTDNVLDILVENLGRVNYDKHLQHEKKGILGDVKINDKKQEKWEMYPLEFKTHFMEAVSSSKKWTAFDGHEKQPALYRATLDIQDSQPKDTFVVMKGWEKGVIFINGFNLGRYWNVGPQQNYYLPGPLLKQGKNEIAVFELHKAEGTIRFDDKADLGEVQQINNDDDIEPML</sequence>
<evidence type="ECO:0000256" key="6">
    <source>
        <dbReference type="RuleBase" id="RU003679"/>
    </source>
</evidence>
<proteinExistence type="inferred from homology"/>
<dbReference type="InterPro" id="IPR008979">
    <property type="entry name" value="Galactose-bd-like_sf"/>
</dbReference>
<dbReference type="InterPro" id="IPR019801">
    <property type="entry name" value="Glyco_hydro_35_CS"/>
</dbReference>
<organism evidence="11 12">
    <name type="scientific">Strongylocentrotus purpuratus</name>
    <name type="common">Purple sea urchin</name>
    <dbReference type="NCBI Taxonomy" id="7668"/>
    <lineage>
        <taxon>Eukaryota</taxon>
        <taxon>Metazoa</taxon>
        <taxon>Echinodermata</taxon>
        <taxon>Eleutherozoa</taxon>
        <taxon>Echinozoa</taxon>
        <taxon>Echinoidea</taxon>
        <taxon>Euechinoidea</taxon>
        <taxon>Echinacea</taxon>
        <taxon>Camarodonta</taxon>
        <taxon>Echinidea</taxon>
        <taxon>Strongylocentrotidae</taxon>
        <taxon>Strongylocentrotus</taxon>
    </lineage>
</organism>
<dbReference type="PIRSF" id="PIRSF006336">
    <property type="entry name" value="B-gal"/>
    <property type="match status" value="1"/>
</dbReference>
<dbReference type="InterPro" id="IPR026283">
    <property type="entry name" value="B-gal_1-like"/>
</dbReference>
<dbReference type="FunFam" id="2.60.120.260:FF:000049">
    <property type="entry name" value="Beta-galactosidase"/>
    <property type="match status" value="1"/>
</dbReference>
<dbReference type="InterPro" id="IPR017853">
    <property type="entry name" value="GH"/>
</dbReference>
<dbReference type="KEGG" id="spu:585613"/>
<dbReference type="InterPro" id="IPR031330">
    <property type="entry name" value="Gly_Hdrlase_35_cat"/>
</dbReference>
<keyword evidence="7" id="KW-0472">Membrane</keyword>
<dbReference type="Pfam" id="PF01301">
    <property type="entry name" value="Glyco_hydro_35"/>
    <property type="match status" value="1"/>
</dbReference>
<reference evidence="12" key="1">
    <citation type="submission" date="2015-02" db="EMBL/GenBank/DDBJ databases">
        <title>Genome sequencing for Strongylocentrotus purpuratus.</title>
        <authorList>
            <person name="Murali S."/>
            <person name="Liu Y."/>
            <person name="Vee V."/>
            <person name="English A."/>
            <person name="Wang M."/>
            <person name="Skinner E."/>
            <person name="Han Y."/>
            <person name="Muzny D.M."/>
            <person name="Worley K.C."/>
            <person name="Gibbs R.A."/>
        </authorList>
    </citation>
    <scope>NUCLEOTIDE SEQUENCE</scope>
</reference>
<protein>
    <recommendedName>
        <fullName evidence="5">Beta-galactosidase</fullName>
        <ecNumber evidence="5">3.2.1.23</ecNumber>
    </recommendedName>
</protein>
<dbReference type="CTD" id="89944"/>
<dbReference type="RefSeq" id="XP_030834252.1">
    <property type="nucleotide sequence ID" value="XM_030978392.1"/>
</dbReference>
<evidence type="ECO:0000259" key="10">
    <source>
        <dbReference type="Pfam" id="PF21467"/>
    </source>
</evidence>
<dbReference type="GO" id="GO:0005773">
    <property type="term" value="C:vacuole"/>
    <property type="evidence" value="ECO:0000318"/>
    <property type="project" value="GO_Central"/>
</dbReference>
<feature type="domain" description="Glycoside hydrolase 35 catalytic" evidence="8">
    <location>
        <begin position="53"/>
        <end position="368"/>
    </location>
</feature>
<feature type="active site" description="Proton donor" evidence="4">
    <location>
        <position position="201"/>
    </location>
</feature>
<evidence type="ECO:0000256" key="4">
    <source>
        <dbReference type="PIRSR" id="PIRSR006336-1"/>
    </source>
</evidence>
<dbReference type="OMA" id="FYVEWSS"/>
<evidence type="ECO:0000313" key="12">
    <source>
        <dbReference type="Proteomes" id="UP000007110"/>
    </source>
</evidence>
<keyword evidence="3 5" id="KW-0326">Glycosidase</keyword>
<comment type="catalytic activity">
    <reaction evidence="5">
        <text>Hydrolysis of terminal non-reducing beta-D-galactose residues in beta-D-galactosides.</text>
        <dbReference type="EC" id="3.2.1.23"/>
    </reaction>
</comment>
<accession>A0A7M7NCE0</accession>
<keyword evidence="7" id="KW-0812">Transmembrane</keyword>
<dbReference type="InterPro" id="IPR048913">
    <property type="entry name" value="BetaGal_gal-bd"/>
</dbReference>
<dbReference type="Gene3D" id="2.60.120.260">
    <property type="entry name" value="Galactose-binding domain-like"/>
    <property type="match status" value="2"/>
</dbReference>
<keyword evidence="7" id="KW-1133">Transmembrane helix</keyword>
<feature type="transmembrane region" description="Helical" evidence="7">
    <location>
        <begin position="12"/>
        <end position="28"/>
    </location>
</feature>
<dbReference type="PRINTS" id="PR00742">
    <property type="entry name" value="GLHYDRLASE35"/>
</dbReference>
<evidence type="ECO:0000259" key="8">
    <source>
        <dbReference type="Pfam" id="PF01301"/>
    </source>
</evidence>
<dbReference type="OrthoDB" id="1657402at2759"/>
<comment type="similarity">
    <text evidence="1 6">Belongs to the glycosyl hydrolase 35 family.</text>
</comment>